<feature type="compositionally biased region" description="Polar residues" evidence="3">
    <location>
        <begin position="1"/>
        <end position="15"/>
    </location>
</feature>
<dbReference type="Proteomes" id="UP000195128">
    <property type="component" value="Unassembled WGS sequence"/>
</dbReference>
<sequence>MTTTLSSREFNQDTSGAKKAANDGPVFITDRGRPAFVLLSIEAYLQLTGSAENIADMLIMPTGMDIEFEPQRAVITPRPVDLS</sequence>
<organism evidence="4 5">
    <name type="scientific">Pseudomonas syringae</name>
    <dbReference type="NCBI Taxonomy" id="317"/>
    <lineage>
        <taxon>Bacteria</taxon>
        <taxon>Pseudomonadati</taxon>
        <taxon>Pseudomonadota</taxon>
        <taxon>Gammaproteobacteria</taxon>
        <taxon>Pseudomonadales</taxon>
        <taxon>Pseudomonadaceae</taxon>
        <taxon>Pseudomonas</taxon>
    </lineage>
</organism>
<accession>A0A244EPQ8</accession>
<evidence type="ECO:0000256" key="1">
    <source>
        <dbReference type="ARBA" id="ARBA00009981"/>
    </source>
</evidence>
<feature type="region of interest" description="Disordered" evidence="3">
    <location>
        <begin position="1"/>
        <end position="25"/>
    </location>
</feature>
<dbReference type="NCBIfam" id="TIGR01552">
    <property type="entry name" value="phd_fam"/>
    <property type="match status" value="1"/>
</dbReference>
<evidence type="ECO:0000313" key="5">
    <source>
        <dbReference type="Proteomes" id="UP000195128"/>
    </source>
</evidence>
<dbReference type="InterPro" id="IPR006442">
    <property type="entry name" value="Antitoxin_Phd/YefM"/>
</dbReference>
<dbReference type="AlphaFoldDB" id="A0A244EPQ8"/>
<name>A0A244EPQ8_PSESX</name>
<proteinExistence type="inferred from homology"/>
<comment type="caution">
    <text evidence="4">The sequence shown here is derived from an EMBL/GenBank/DDBJ whole genome shotgun (WGS) entry which is preliminary data.</text>
</comment>
<dbReference type="OrthoDB" id="72009at2"/>
<evidence type="ECO:0000313" key="4">
    <source>
        <dbReference type="EMBL" id="OUM06493.1"/>
    </source>
</evidence>
<gene>
    <name evidence="4" type="ORF">BW686_15445</name>
</gene>
<dbReference type="InterPro" id="IPR036165">
    <property type="entry name" value="YefM-like_sf"/>
</dbReference>
<comment type="function">
    <text evidence="2">Antitoxin component of a type II toxin-antitoxin (TA) system.</text>
</comment>
<reference evidence="4 5" key="1">
    <citation type="submission" date="2017-01" db="EMBL/GenBank/DDBJ databases">
        <authorList>
            <person name="Mah S.A."/>
            <person name="Swanson W.J."/>
            <person name="Moy G.W."/>
            <person name="Vacquier V.D."/>
        </authorList>
    </citation>
    <scope>NUCLEOTIDE SEQUENCE [LARGE SCALE GENOMIC DNA]</scope>
    <source>
        <strain evidence="4">PDD-32b-74</strain>
    </source>
</reference>
<dbReference type="SUPFAM" id="SSF143120">
    <property type="entry name" value="YefM-like"/>
    <property type="match status" value="1"/>
</dbReference>
<dbReference type="EMBL" id="MTSA01000011">
    <property type="protein sequence ID" value="OUM06493.1"/>
    <property type="molecule type" value="Genomic_DNA"/>
</dbReference>
<dbReference type="Gene3D" id="3.40.1620.10">
    <property type="entry name" value="YefM-like domain"/>
    <property type="match status" value="1"/>
</dbReference>
<dbReference type="RefSeq" id="WP_084918280.1">
    <property type="nucleotide sequence ID" value="NZ_MTSA01000011.1"/>
</dbReference>
<comment type="similarity">
    <text evidence="1 2">Belongs to the phD/YefM antitoxin family.</text>
</comment>
<protein>
    <recommendedName>
        <fullName evidence="2">Antitoxin</fullName>
    </recommendedName>
</protein>
<evidence type="ECO:0000256" key="2">
    <source>
        <dbReference type="RuleBase" id="RU362080"/>
    </source>
</evidence>
<dbReference type="Pfam" id="PF02604">
    <property type="entry name" value="PhdYeFM_antitox"/>
    <property type="match status" value="1"/>
</dbReference>
<evidence type="ECO:0000256" key="3">
    <source>
        <dbReference type="SAM" id="MobiDB-lite"/>
    </source>
</evidence>